<evidence type="ECO:0000256" key="1">
    <source>
        <dbReference type="SAM" id="MobiDB-lite"/>
    </source>
</evidence>
<name>A0A0R1DRF5_DROYA</name>
<evidence type="ECO:0000313" key="3">
    <source>
        <dbReference type="Proteomes" id="UP000002282"/>
    </source>
</evidence>
<dbReference type="SMR" id="A0A0R1DRF5"/>
<accession>A0A0R1DRF5</accession>
<dbReference type="EMBL" id="CM000158">
    <property type="protein sequence ID" value="KRJ99133.1"/>
    <property type="molecule type" value="Genomic_DNA"/>
</dbReference>
<keyword evidence="3" id="KW-1185">Reference proteome</keyword>
<reference evidence="2 3" key="1">
    <citation type="journal article" date="2007" name="Nature">
        <title>Evolution of genes and genomes on the Drosophila phylogeny.</title>
        <authorList>
            <consortium name="Drosophila 12 Genomes Consortium"/>
            <person name="Clark A.G."/>
            <person name="Eisen M.B."/>
            <person name="Smith D.R."/>
            <person name="Bergman C.M."/>
            <person name="Oliver B."/>
            <person name="Markow T.A."/>
            <person name="Kaufman T.C."/>
            <person name="Kellis M."/>
            <person name="Gelbart W."/>
            <person name="Iyer V.N."/>
            <person name="Pollard D.A."/>
            <person name="Sackton T.B."/>
            <person name="Larracuente A.M."/>
            <person name="Singh N.D."/>
            <person name="Abad J.P."/>
            <person name="Abt D.N."/>
            <person name="Adryan B."/>
            <person name="Aguade M."/>
            <person name="Akashi H."/>
            <person name="Anderson W.W."/>
            <person name="Aquadro C.F."/>
            <person name="Ardell D.H."/>
            <person name="Arguello R."/>
            <person name="Artieri C.G."/>
            <person name="Barbash D.A."/>
            <person name="Barker D."/>
            <person name="Barsanti P."/>
            <person name="Batterham P."/>
            <person name="Batzoglou S."/>
            <person name="Begun D."/>
            <person name="Bhutkar A."/>
            <person name="Blanco E."/>
            <person name="Bosak S.A."/>
            <person name="Bradley R.K."/>
            <person name="Brand A.D."/>
            <person name="Brent M.R."/>
            <person name="Brooks A.N."/>
            <person name="Brown R.H."/>
            <person name="Butlin R.K."/>
            <person name="Caggese C."/>
            <person name="Calvi B.R."/>
            <person name="Bernardo de Carvalho A."/>
            <person name="Caspi A."/>
            <person name="Castrezana S."/>
            <person name="Celniker S.E."/>
            <person name="Chang J.L."/>
            <person name="Chapple C."/>
            <person name="Chatterji S."/>
            <person name="Chinwalla A."/>
            <person name="Civetta A."/>
            <person name="Clifton S.W."/>
            <person name="Comeron J.M."/>
            <person name="Costello J.C."/>
            <person name="Coyne J.A."/>
            <person name="Daub J."/>
            <person name="David R.G."/>
            <person name="Delcher A.L."/>
            <person name="Delehaunty K."/>
            <person name="Do C.B."/>
            <person name="Ebling H."/>
            <person name="Edwards K."/>
            <person name="Eickbush T."/>
            <person name="Evans J.D."/>
            <person name="Filipski A."/>
            <person name="Findeiss S."/>
            <person name="Freyhult E."/>
            <person name="Fulton L."/>
            <person name="Fulton R."/>
            <person name="Garcia A.C."/>
            <person name="Gardiner A."/>
            <person name="Garfield D.A."/>
            <person name="Garvin B.E."/>
            <person name="Gibson G."/>
            <person name="Gilbert D."/>
            <person name="Gnerre S."/>
            <person name="Godfrey J."/>
            <person name="Good R."/>
            <person name="Gotea V."/>
            <person name="Gravely B."/>
            <person name="Greenberg A.J."/>
            <person name="Griffiths-Jones S."/>
            <person name="Gross S."/>
            <person name="Guigo R."/>
            <person name="Gustafson E.A."/>
            <person name="Haerty W."/>
            <person name="Hahn M.W."/>
            <person name="Halligan D.L."/>
            <person name="Halpern A.L."/>
            <person name="Halter G.M."/>
            <person name="Han M.V."/>
            <person name="Heger A."/>
            <person name="Hillier L."/>
            <person name="Hinrichs A.S."/>
            <person name="Holmes I."/>
            <person name="Hoskins R.A."/>
            <person name="Hubisz M.J."/>
            <person name="Hultmark D."/>
            <person name="Huntley M.A."/>
            <person name="Jaffe D.B."/>
            <person name="Jagadeeshan S."/>
            <person name="Jeck W.R."/>
            <person name="Johnson J."/>
            <person name="Jones C.D."/>
            <person name="Jordan W.C."/>
            <person name="Karpen G.H."/>
            <person name="Kataoka E."/>
            <person name="Keightley P.D."/>
            <person name="Kheradpour P."/>
            <person name="Kirkness E.F."/>
            <person name="Koerich L.B."/>
            <person name="Kristiansen K."/>
            <person name="Kudrna D."/>
            <person name="Kulathinal R.J."/>
            <person name="Kumar S."/>
            <person name="Kwok R."/>
            <person name="Lander E."/>
            <person name="Langley C.H."/>
            <person name="Lapoint R."/>
            <person name="Lazzaro B.P."/>
            <person name="Lee S.J."/>
            <person name="Levesque L."/>
            <person name="Li R."/>
            <person name="Lin C.F."/>
            <person name="Lin M.F."/>
            <person name="Lindblad-Toh K."/>
            <person name="Llopart A."/>
            <person name="Long M."/>
            <person name="Low L."/>
            <person name="Lozovsky E."/>
            <person name="Lu J."/>
            <person name="Luo M."/>
            <person name="Machado C.A."/>
            <person name="Makalowski W."/>
            <person name="Marzo M."/>
            <person name="Matsuda M."/>
            <person name="Matzkin L."/>
            <person name="McAllister B."/>
            <person name="McBride C.S."/>
            <person name="McKernan B."/>
            <person name="McKernan K."/>
            <person name="Mendez-Lago M."/>
            <person name="Minx P."/>
            <person name="Mollenhauer M.U."/>
            <person name="Montooth K."/>
            <person name="Mount S.M."/>
            <person name="Mu X."/>
            <person name="Myers E."/>
            <person name="Negre B."/>
            <person name="Newfeld S."/>
            <person name="Nielsen R."/>
            <person name="Noor M.A."/>
            <person name="O'Grady P."/>
            <person name="Pachter L."/>
            <person name="Papaceit M."/>
            <person name="Parisi M.J."/>
            <person name="Parisi M."/>
            <person name="Parts L."/>
            <person name="Pedersen J.S."/>
            <person name="Pesole G."/>
            <person name="Phillippy A.M."/>
            <person name="Ponting C.P."/>
            <person name="Pop M."/>
            <person name="Porcelli D."/>
            <person name="Powell J.R."/>
            <person name="Prohaska S."/>
            <person name="Pruitt K."/>
            <person name="Puig M."/>
            <person name="Quesneville H."/>
            <person name="Ram K.R."/>
            <person name="Rand D."/>
            <person name="Rasmussen M.D."/>
            <person name="Reed L.K."/>
            <person name="Reenan R."/>
            <person name="Reily A."/>
            <person name="Remington K.A."/>
            <person name="Rieger T.T."/>
            <person name="Ritchie M.G."/>
            <person name="Robin C."/>
            <person name="Rogers Y.H."/>
            <person name="Rohde C."/>
            <person name="Rozas J."/>
            <person name="Rubenfield M.J."/>
            <person name="Ruiz A."/>
            <person name="Russo S."/>
            <person name="Salzberg S.L."/>
            <person name="Sanchez-Gracia A."/>
            <person name="Saranga D.J."/>
            <person name="Sato H."/>
            <person name="Schaeffer S.W."/>
            <person name="Schatz M.C."/>
            <person name="Schlenke T."/>
            <person name="Schwartz R."/>
            <person name="Segarra C."/>
            <person name="Singh R.S."/>
            <person name="Sirot L."/>
            <person name="Sirota M."/>
            <person name="Sisneros N.B."/>
            <person name="Smith C.D."/>
            <person name="Smith T.F."/>
            <person name="Spieth J."/>
            <person name="Stage D.E."/>
            <person name="Stark A."/>
            <person name="Stephan W."/>
            <person name="Strausberg R.L."/>
            <person name="Strempel S."/>
            <person name="Sturgill D."/>
            <person name="Sutton G."/>
            <person name="Sutton G.G."/>
            <person name="Tao W."/>
            <person name="Teichmann S."/>
            <person name="Tobari Y.N."/>
            <person name="Tomimura Y."/>
            <person name="Tsolas J.M."/>
            <person name="Valente V.L."/>
            <person name="Venter E."/>
            <person name="Venter J.C."/>
            <person name="Vicario S."/>
            <person name="Vieira F.G."/>
            <person name="Vilella A.J."/>
            <person name="Villasante A."/>
            <person name="Walenz B."/>
            <person name="Wang J."/>
            <person name="Wasserman M."/>
            <person name="Watts T."/>
            <person name="Wilson D."/>
            <person name="Wilson R.K."/>
            <person name="Wing R.A."/>
            <person name="Wolfner M.F."/>
            <person name="Wong A."/>
            <person name="Wong G.K."/>
            <person name="Wu C.I."/>
            <person name="Wu G."/>
            <person name="Yamamoto D."/>
            <person name="Yang H.P."/>
            <person name="Yang S.P."/>
            <person name="Yorke J.A."/>
            <person name="Yoshida K."/>
            <person name="Zdobnov E."/>
            <person name="Zhang P."/>
            <person name="Zhang Y."/>
            <person name="Zimin A.V."/>
            <person name="Baldwin J."/>
            <person name="Abdouelleil A."/>
            <person name="Abdulkadir J."/>
            <person name="Abebe A."/>
            <person name="Abera B."/>
            <person name="Abreu J."/>
            <person name="Acer S.C."/>
            <person name="Aftuck L."/>
            <person name="Alexander A."/>
            <person name="An P."/>
            <person name="Anderson E."/>
            <person name="Anderson S."/>
            <person name="Arachi H."/>
            <person name="Azer M."/>
            <person name="Bachantsang P."/>
            <person name="Barry A."/>
            <person name="Bayul T."/>
            <person name="Berlin A."/>
            <person name="Bessette D."/>
            <person name="Bloom T."/>
            <person name="Blye J."/>
            <person name="Boguslavskiy L."/>
            <person name="Bonnet C."/>
            <person name="Boukhgalter B."/>
            <person name="Bourzgui I."/>
            <person name="Brown A."/>
            <person name="Cahill P."/>
            <person name="Channer S."/>
            <person name="Cheshatsang Y."/>
            <person name="Chuda L."/>
            <person name="Citroen M."/>
            <person name="Collymore A."/>
            <person name="Cooke P."/>
            <person name="Costello M."/>
            <person name="D'Aco K."/>
            <person name="Daza R."/>
            <person name="De Haan G."/>
            <person name="DeGray S."/>
            <person name="DeMaso C."/>
            <person name="Dhargay N."/>
            <person name="Dooley K."/>
            <person name="Dooley E."/>
            <person name="Doricent M."/>
            <person name="Dorje P."/>
            <person name="Dorjee K."/>
            <person name="Dupes A."/>
            <person name="Elong R."/>
            <person name="Falk J."/>
            <person name="Farina A."/>
            <person name="Faro S."/>
            <person name="Ferguson D."/>
            <person name="Fisher S."/>
            <person name="Foley C.D."/>
            <person name="Franke A."/>
            <person name="Friedrich D."/>
            <person name="Gadbois L."/>
            <person name="Gearin G."/>
            <person name="Gearin C.R."/>
            <person name="Giannoukos G."/>
            <person name="Goode T."/>
            <person name="Graham J."/>
            <person name="Grandbois E."/>
            <person name="Grewal S."/>
            <person name="Gyaltsen K."/>
            <person name="Hafez N."/>
            <person name="Hagos B."/>
            <person name="Hall J."/>
            <person name="Henson C."/>
            <person name="Hollinger A."/>
            <person name="Honan T."/>
            <person name="Huard M.D."/>
            <person name="Hughes L."/>
            <person name="Hurhula B."/>
            <person name="Husby M.E."/>
            <person name="Kamat A."/>
            <person name="Kanga B."/>
            <person name="Kashin S."/>
            <person name="Khazanovich D."/>
            <person name="Kisner P."/>
            <person name="Lance K."/>
            <person name="Lara M."/>
            <person name="Lee W."/>
            <person name="Lennon N."/>
            <person name="Letendre F."/>
            <person name="LeVine R."/>
            <person name="Lipovsky A."/>
            <person name="Liu X."/>
            <person name="Liu J."/>
            <person name="Liu S."/>
            <person name="Lokyitsang T."/>
            <person name="Lokyitsang Y."/>
            <person name="Lubonja R."/>
            <person name="Lui A."/>
            <person name="MacDonald P."/>
            <person name="Magnisalis V."/>
            <person name="Maru K."/>
            <person name="Matthews C."/>
            <person name="McCusker W."/>
            <person name="McDonough S."/>
            <person name="Mehta T."/>
            <person name="Meldrim J."/>
            <person name="Meneus L."/>
            <person name="Mihai O."/>
            <person name="Mihalev A."/>
            <person name="Mihova T."/>
            <person name="Mittelman R."/>
            <person name="Mlenga V."/>
            <person name="Montmayeur A."/>
            <person name="Mulrain L."/>
            <person name="Navidi A."/>
            <person name="Naylor J."/>
            <person name="Negash T."/>
            <person name="Nguyen T."/>
            <person name="Nguyen N."/>
            <person name="Nicol R."/>
            <person name="Norbu C."/>
            <person name="Norbu N."/>
            <person name="Novod N."/>
            <person name="O'Neill B."/>
            <person name="Osman S."/>
            <person name="Markiewicz E."/>
            <person name="Oyono O.L."/>
            <person name="Patti C."/>
            <person name="Phunkhang P."/>
            <person name="Pierre F."/>
            <person name="Priest M."/>
            <person name="Raghuraman S."/>
            <person name="Rege F."/>
            <person name="Reyes R."/>
            <person name="Rise C."/>
            <person name="Rogov P."/>
            <person name="Ross K."/>
            <person name="Ryan E."/>
            <person name="Settipalli S."/>
            <person name="Shea T."/>
            <person name="Sherpa N."/>
            <person name="Shi L."/>
            <person name="Shih D."/>
            <person name="Sparrow T."/>
            <person name="Spaulding J."/>
            <person name="Stalker J."/>
            <person name="Stange-Thomann N."/>
            <person name="Stavropoulos S."/>
            <person name="Stone C."/>
            <person name="Strader C."/>
            <person name="Tesfaye S."/>
            <person name="Thomson T."/>
            <person name="Thoulutsang Y."/>
            <person name="Thoulutsang D."/>
            <person name="Topham K."/>
            <person name="Topping I."/>
            <person name="Tsamla T."/>
            <person name="Vassiliev H."/>
            <person name="Vo A."/>
            <person name="Wangchuk T."/>
            <person name="Wangdi T."/>
            <person name="Weiand M."/>
            <person name="Wilkinson J."/>
            <person name="Wilson A."/>
            <person name="Yadav S."/>
            <person name="Young G."/>
            <person name="Yu Q."/>
            <person name="Zembek L."/>
            <person name="Zhong D."/>
            <person name="Zimmer A."/>
            <person name="Zwirko Z."/>
            <person name="Jaffe D.B."/>
            <person name="Alvarez P."/>
            <person name="Brockman W."/>
            <person name="Butler J."/>
            <person name="Chin C."/>
            <person name="Gnerre S."/>
            <person name="Grabherr M."/>
            <person name="Kleber M."/>
            <person name="Mauceli E."/>
            <person name="MacCallum I."/>
        </authorList>
    </citation>
    <scope>NUCLEOTIDE SEQUENCE [LARGE SCALE GENOMIC DNA]</scope>
    <source>
        <strain evidence="3">Tai18E2 / Tucson 14021-0261.01</strain>
    </source>
</reference>
<reference evidence="2 3" key="2">
    <citation type="journal article" date="2007" name="PLoS Biol.">
        <title>Principles of genome evolution in the Drosophila melanogaster species group.</title>
        <authorList>
            <person name="Ranz J.M."/>
            <person name="Maurin D."/>
            <person name="Chan Y.S."/>
            <person name="von Grotthuss M."/>
            <person name="Hillier L.W."/>
            <person name="Roote J."/>
            <person name="Ashburner M."/>
            <person name="Bergman C.M."/>
        </authorList>
    </citation>
    <scope>NUCLEOTIDE SEQUENCE [LARGE SCALE GENOMIC DNA]</scope>
    <source>
        <strain evidence="3">Tai18E2 / Tucson 14021-0261.01</strain>
    </source>
</reference>
<protein>
    <submittedName>
        <fullName evidence="2">Uncharacterized protein</fullName>
    </submittedName>
</protein>
<feature type="region of interest" description="Disordered" evidence="1">
    <location>
        <begin position="47"/>
        <end position="161"/>
    </location>
</feature>
<sequence>MSRGTTFVDRPLEEALSKDVGQGNEEKEEVTEEVVPVVSQLLRHSWSSSRPRLLGHMPQLQKSLSKGEVKEVKADADAADEEDVSPSECRSKVRRRQGSMTRTSLDLRRCHGSGGGRGEAGRWEFEKGQHHQQQQHKQNDHQSRRNGRTMHSAKPNQCLNI</sequence>
<organism evidence="2 3">
    <name type="scientific">Drosophila yakuba</name>
    <name type="common">Fruit fly</name>
    <dbReference type="NCBI Taxonomy" id="7245"/>
    <lineage>
        <taxon>Eukaryota</taxon>
        <taxon>Metazoa</taxon>
        <taxon>Ecdysozoa</taxon>
        <taxon>Arthropoda</taxon>
        <taxon>Hexapoda</taxon>
        <taxon>Insecta</taxon>
        <taxon>Pterygota</taxon>
        <taxon>Neoptera</taxon>
        <taxon>Endopterygota</taxon>
        <taxon>Diptera</taxon>
        <taxon>Brachycera</taxon>
        <taxon>Muscomorpha</taxon>
        <taxon>Ephydroidea</taxon>
        <taxon>Drosophilidae</taxon>
        <taxon>Drosophila</taxon>
        <taxon>Sophophora</taxon>
    </lineage>
</organism>
<gene>
    <name evidence="2" type="primary">Dyak\GE27588</name>
    <name evidence="2" type="synonym">GE27588</name>
    <name evidence="2" type="ORF">Dyak_GE27588</name>
</gene>
<dbReference type="AlphaFoldDB" id="A0A0R1DRF5"/>
<feature type="region of interest" description="Disordered" evidence="1">
    <location>
        <begin position="1"/>
        <end position="32"/>
    </location>
</feature>
<proteinExistence type="predicted"/>
<dbReference type="KEGG" id="dya:Dyak_GE27588"/>
<feature type="compositionally biased region" description="Basic and acidic residues" evidence="1">
    <location>
        <begin position="65"/>
        <end position="76"/>
    </location>
</feature>
<feature type="compositionally biased region" description="Basic and acidic residues" evidence="1">
    <location>
        <begin position="119"/>
        <end position="129"/>
    </location>
</feature>
<evidence type="ECO:0000313" key="2">
    <source>
        <dbReference type="EMBL" id="KRJ99133.1"/>
    </source>
</evidence>
<dbReference type="Proteomes" id="UP000002282">
    <property type="component" value="Chromosome 2R"/>
</dbReference>